<reference evidence="2 3" key="1">
    <citation type="submission" date="2023-08" db="EMBL/GenBank/DDBJ databases">
        <title>Black Yeasts Isolated from many extreme environments.</title>
        <authorList>
            <person name="Coleine C."/>
            <person name="Stajich J.E."/>
            <person name="Selbmann L."/>
        </authorList>
    </citation>
    <scope>NUCLEOTIDE SEQUENCE [LARGE SCALE GENOMIC DNA]</scope>
    <source>
        <strain evidence="2 3">CCFEE 6328</strain>
    </source>
</reference>
<dbReference type="EMBL" id="JAVRRF010000008">
    <property type="protein sequence ID" value="KAK5062131.1"/>
    <property type="molecule type" value="Genomic_DNA"/>
</dbReference>
<name>A0ABR0JDW3_9EURO</name>
<dbReference type="Proteomes" id="UP001345691">
    <property type="component" value="Unassembled WGS sequence"/>
</dbReference>
<accession>A0ABR0JDW3</accession>
<proteinExistence type="predicted"/>
<organism evidence="2 3">
    <name type="scientific">Exophiala sideris</name>
    <dbReference type="NCBI Taxonomy" id="1016849"/>
    <lineage>
        <taxon>Eukaryota</taxon>
        <taxon>Fungi</taxon>
        <taxon>Dikarya</taxon>
        <taxon>Ascomycota</taxon>
        <taxon>Pezizomycotina</taxon>
        <taxon>Eurotiomycetes</taxon>
        <taxon>Chaetothyriomycetidae</taxon>
        <taxon>Chaetothyriales</taxon>
        <taxon>Herpotrichiellaceae</taxon>
        <taxon>Exophiala</taxon>
    </lineage>
</organism>
<evidence type="ECO:0000313" key="3">
    <source>
        <dbReference type="Proteomes" id="UP001345691"/>
    </source>
</evidence>
<feature type="chain" id="PRO_5046538858" description="Ubiquitin 3 binding protein But2 C-terminal domain-containing protein" evidence="1">
    <location>
        <begin position="28"/>
        <end position="235"/>
    </location>
</feature>
<sequence length="235" mass="24173">MVNSYRQSNIFTAALGGILASSMLVQAAPLTSPLTQIVNANTTTTATTTYASGNAPFAGGAAYTGPSGAYPVAQIFPKYAALYNAKTGDHFQSPQGLVSRSPTTGGADISALVTFEVPAEYSSNWCQVAFVLQNADSEATGSLQAQLYTSLAPAGTDVASWPSGNLRDQFLGNIDIVVGGEASFEAGSGPAATSNGFFPCSLISGRVYGGEIVPRGDSVKVSWPACNDGINIFVY</sequence>
<gene>
    <name evidence="2" type="ORF">LTR69_004489</name>
</gene>
<protein>
    <recommendedName>
        <fullName evidence="4">Ubiquitin 3 binding protein But2 C-terminal domain-containing protein</fullName>
    </recommendedName>
</protein>
<evidence type="ECO:0000256" key="1">
    <source>
        <dbReference type="SAM" id="SignalP"/>
    </source>
</evidence>
<comment type="caution">
    <text evidence="2">The sequence shown here is derived from an EMBL/GenBank/DDBJ whole genome shotgun (WGS) entry which is preliminary data.</text>
</comment>
<evidence type="ECO:0000313" key="2">
    <source>
        <dbReference type="EMBL" id="KAK5062131.1"/>
    </source>
</evidence>
<evidence type="ECO:0008006" key="4">
    <source>
        <dbReference type="Google" id="ProtNLM"/>
    </source>
</evidence>
<feature type="signal peptide" evidence="1">
    <location>
        <begin position="1"/>
        <end position="27"/>
    </location>
</feature>
<keyword evidence="1" id="KW-0732">Signal</keyword>
<keyword evidence="3" id="KW-1185">Reference proteome</keyword>